<feature type="transmembrane region" description="Helical" evidence="13">
    <location>
        <begin position="262"/>
        <end position="286"/>
    </location>
</feature>
<dbReference type="Gene3D" id="1.20.1070.10">
    <property type="entry name" value="Rhodopsin 7-helix transmembrane proteins"/>
    <property type="match status" value="1"/>
</dbReference>
<evidence type="ECO:0000256" key="11">
    <source>
        <dbReference type="ARBA" id="ARBA00023224"/>
    </source>
</evidence>
<evidence type="ECO:0000256" key="4">
    <source>
        <dbReference type="ARBA" id="ARBA00022606"/>
    </source>
</evidence>
<dbReference type="PANTHER" id="PTHR11394:SF23">
    <property type="entry name" value="TASTE RECEPTOR TYPE 2 MEMBER 14"/>
    <property type="match status" value="1"/>
</dbReference>
<dbReference type="GO" id="GO:0004930">
    <property type="term" value="F:G protein-coupled receptor activity"/>
    <property type="evidence" value="ECO:0007669"/>
    <property type="project" value="UniProtKB-KW"/>
</dbReference>
<accession>A0A6B0QTE8</accession>
<keyword evidence="15" id="KW-1185">Reference proteome</keyword>
<evidence type="ECO:0000313" key="14">
    <source>
        <dbReference type="EMBL" id="MXQ79931.1"/>
    </source>
</evidence>
<evidence type="ECO:0000256" key="13">
    <source>
        <dbReference type="SAM" id="Phobius"/>
    </source>
</evidence>
<reference evidence="14" key="1">
    <citation type="submission" date="2019-10" db="EMBL/GenBank/DDBJ databases">
        <title>The sequence and de novo assembly of the wild yak genome.</title>
        <authorList>
            <person name="Liu Y."/>
        </authorList>
    </citation>
    <scope>NUCLEOTIDE SEQUENCE [LARGE SCALE GENOMIC DNA]</scope>
    <source>
        <strain evidence="14">WY2019</strain>
    </source>
</reference>
<feature type="transmembrane region" description="Helical" evidence="13">
    <location>
        <begin position="131"/>
        <end position="154"/>
    </location>
</feature>
<feature type="transmembrane region" description="Helical" evidence="13">
    <location>
        <begin position="87"/>
        <end position="111"/>
    </location>
</feature>
<dbReference type="SUPFAM" id="SSF81321">
    <property type="entry name" value="Family A G protein-coupled receptor-like"/>
    <property type="match status" value="1"/>
</dbReference>
<evidence type="ECO:0000256" key="7">
    <source>
        <dbReference type="ARBA" id="ARBA00023040"/>
    </source>
</evidence>
<evidence type="ECO:0008006" key="16">
    <source>
        <dbReference type="Google" id="ProtNLM"/>
    </source>
</evidence>
<dbReference type="GO" id="GO:0016020">
    <property type="term" value="C:membrane"/>
    <property type="evidence" value="ECO:0007669"/>
    <property type="project" value="UniProtKB-SubCell"/>
</dbReference>
<gene>
    <name evidence="14" type="ORF">E5288_WYG013613</name>
</gene>
<proteinExistence type="inferred from homology"/>
<evidence type="ECO:0000256" key="1">
    <source>
        <dbReference type="ARBA" id="ARBA00004141"/>
    </source>
</evidence>
<protein>
    <recommendedName>
        <fullName evidence="16">Taste receptor type 2</fullName>
    </recommendedName>
</protein>
<feature type="transmembrane region" description="Helical" evidence="13">
    <location>
        <begin position="48"/>
        <end position="67"/>
    </location>
</feature>
<evidence type="ECO:0000256" key="3">
    <source>
        <dbReference type="ARBA" id="ARBA00022480"/>
    </source>
</evidence>
<evidence type="ECO:0000256" key="2">
    <source>
        <dbReference type="ARBA" id="ARBA00007376"/>
    </source>
</evidence>
<dbReference type="GO" id="GO:0033038">
    <property type="term" value="F:bitter taste receptor activity"/>
    <property type="evidence" value="ECO:0007669"/>
    <property type="project" value="InterPro"/>
</dbReference>
<name>A0A6B0QTE8_9CETA</name>
<evidence type="ECO:0000256" key="8">
    <source>
        <dbReference type="ARBA" id="ARBA00023136"/>
    </source>
</evidence>
<keyword evidence="10" id="KW-0325">Glycoprotein</keyword>
<evidence type="ECO:0000256" key="10">
    <source>
        <dbReference type="ARBA" id="ARBA00023180"/>
    </source>
</evidence>
<organism evidence="14 15">
    <name type="scientific">Bos mutus</name>
    <name type="common">wild yak</name>
    <dbReference type="NCBI Taxonomy" id="72004"/>
    <lineage>
        <taxon>Eukaryota</taxon>
        <taxon>Metazoa</taxon>
        <taxon>Chordata</taxon>
        <taxon>Craniata</taxon>
        <taxon>Vertebrata</taxon>
        <taxon>Euteleostomi</taxon>
        <taxon>Mammalia</taxon>
        <taxon>Eutheria</taxon>
        <taxon>Laurasiatheria</taxon>
        <taxon>Artiodactyla</taxon>
        <taxon>Ruminantia</taxon>
        <taxon>Pecora</taxon>
        <taxon>Bovidae</taxon>
        <taxon>Bovinae</taxon>
        <taxon>Bos</taxon>
    </lineage>
</organism>
<comment type="similarity">
    <text evidence="2 12">Belongs to the G-protein coupled receptor T2R family.</text>
</comment>
<evidence type="ECO:0000313" key="15">
    <source>
        <dbReference type="Proteomes" id="UP000322234"/>
    </source>
</evidence>
<dbReference type="InterPro" id="IPR007960">
    <property type="entry name" value="TAS2R"/>
</dbReference>
<evidence type="ECO:0000256" key="9">
    <source>
        <dbReference type="ARBA" id="ARBA00023170"/>
    </source>
</evidence>
<dbReference type="Pfam" id="PF05296">
    <property type="entry name" value="TAS2R"/>
    <property type="match status" value="1"/>
</dbReference>
<keyword evidence="6 13" id="KW-1133">Transmembrane helix</keyword>
<sequence length="367" mass="41715">MEDSLENIFIILINSEFITGILGNGFITLVNCIDWIKMQKVSLADQILTALAISRIGLILVIMVSLFTKESYPSSSLDIKGNKVILFSIAGLLANHFSVWLATGLSLFYFLKIVNFSNAVFLHLKFRIGMVVMVMFLGTLVLLPLSLTLVSSYINIKIHLYERNTTLNSKRRDTETFSKLIIFTVGSFLPFIISLSCFLLLMFSLLKHVKKMRSHATGFRDPSSKAYVRAMIMVISFLILLAIHFLSHLMTTFHHNVIQSELAFMLAETLGTIYPSVHSFVLILGNDKLRKASLLLILCPFMGSKRHLYKLPLFHFIFSFRNLTYTNSVKYIYYIIQDIGSLISVSFMLKQNGQASNIGRIVEYFKI</sequence>
<dbReference type="PANTHER" id="PTHR11394">
    <property type="entry name" value="TASTE RECEPTOR TYPE 2"/>
    <property type="match status" value="1"/>
</dbReference>
<keyword evidence="5 13" id="KW-0812">Transmembrane</keyword>
<feature type="transmembrane region" description="Helical" evidence="13">
    <location>
        <begin position="227"/>
        <end position="250"/>
    </location>
</feature>
<keyword evidence="11" id="KW-0807">Transducer</keyword>
<dbReference type="Proteomes" id="UP000322234">
    <property type="component" value="Unassembled WGS sequence"/>
</dbReference>
<keyword evidence="7" id="KW-0297">G-protein coupled receptor</keyword>
<evidence type="ECO:0000256" key="6">
    <source>
        <dbReference type="ARBA" id="ARBA00022989"/>
    </source>
</evidence>
<comment type="caution">
    <text evidence="14">The sequence shown here is derived from an EMBL/GenBank/DDBJ whole genome shotgun (WGS) entry which is preliminary data.</text>
</comment>
<feature type="transmembrane region" description="Helical" evidence="13">
    <location>
        <begin position="17"/>
        <end position="36"/>
    </location>
</feature>
<keyword evidence="9" id="KW-0675">Receptor</keyword>
<keyword evidence="3" id="KW-0919">Taste</keyword>
<keyword evidence="4" id="KW-0716">Sensory transduction</keyword>
<keyword evidence="8 13" id="KW-0472">Membrane</keyword>
<evidence type="ECO:0000256" key="5">
    <source>
        <dbReference type="ARBA" id="ARBA00022692"/>
    </source>
</evidence>
<feature type="transmembrane region" description="Helical" evidence="13">
    <location>
        <begin position="180"/>
        <end position="206"/>
    </location>
</feature>
<comment type="subcellular location">
    <subcellularLocation>
        <location evidence="1">Membrane</location>
        <topology evidence="1">Multi-pass membrane protein</topology>
    </subcellularLocation>
</comment>
<dbReference type="EMBL" id="VBQZ03000003">
    <property type="protein sequence ID" value="MXQ79931.1"/>
    <property type="molecule type" value="Genomic_DNA"/>
</dbReference>
<evidence type="ECO:0000256" key="12">
    <source>
        <dbReference type="RuleBase" id="RU004423"/>
    </source>
</evidence>
<dbReference type="FunFam" id="1.20.1070.10:FF:000042">
    <property type="entry name" value="Taste receptor type 2 member 7"/>
    <property type="match status" value="1"/>
</dbReference>
<dbReference type="AlphaFoldDB" id="A0A6B0QTE8"/>